<dbReference type="GO" id="GO:0003677">
    <property type="term" value="F:DNA binding"/>
    <property type="evidence" value="ECO:0007669"/>
    <property type="project" value="InterPro"/>
</dbReference>
<evidence type="ECO:0000256" key="1">
    <source>
        <dbReference type="ARBA" id="ARBA00023172"/>
    </source>
</evidence>
<dbReference type="CDD" id="cd00397">
    <property type="entry name" value="DNA_BRE_C"/>
    <property type="match status" value="1"/>
</dbReference>
<comment type="caution">
    <text evidence="4">The sequence shown here is derived from an EMBL/GenBank/DDBJ whole genome shotgun (WGS) entry which is preliminary data.</text>
</comment>
<dbReference type="Pfam" id="PF00589">
    <property type="entry name" value="Phage_integrase"/>
    <property type="match status" value="1"/>
</dbReference>
<dbReference type="InterPro" id="IPR011010">
    <property type="entry name" value="DNA_brk_join_enz"/>
</dbReference>
<feature type="compositionally biased region" description="Basic and acidic residues" evidence="2">
    <location>
        <begin position="9"/>
        <end position="43"/>
    </location>
</feature>
<evidence type="ECO:0000313" key="5">
    <source>
        <dbReference type="Proteomes" id="UP000789739"/>
    </source>
</evidence>
<protein>
    <submittedName>
        <fullName evidence="4">825_t:CDS:1</fullName>
    </submittedName>
</protein>
<dbReference type="GO" id="GO:0006310">
    <property type="term" value="P:DNA recombination"/>
    <property type="evidence" value="ECO:0007669"/>
    <property type="project" value="UniProtKB-KW"/>
</dbReference>
<feature type="region of interest" description="Disordered" evidence="2">
    <location>
        <begin position="1"/>
        <end position="53"/>
    </location>
</feature>
<dbReference type="AlphaFoldDB" id="A0A9N9C3T0"/>
<sequence length="139" mass="15943">MKSKKKLKKEREEQKQKLQEWIKEMGGKIQEKTKPKPKSEESKNSPSTKLMPLSSGIFTQNLIRILETAHEWKVKEEMNLPANVELPPHTLRRCFATHQAISGMPLPILQKVLGHSKVSTTALYIKDSDLSNLVKFRPV</sequence>
<evidence type="ECO:0000313" key="4">
    <source>
        <dbReference type="EMBL" id="CAG8585901.1"/>
    </source>
</evidence>
<gene>
    <name evidence="4" type="ORF">PBRASI_LOCUS6867</name>
</gene>
<dbReference type="SUPFAM" id="SSF56349">
    <property type="entry name" value="DNA breaking-rejoining enzymes"/>
    <property type="match status" value="1"/>
</dbReference>
<reference evidence="4" key="1">
    <citation type="submission" date="2021-06" db="EMBL/GenBank/DDBJ databases">
        <authorList>
            <person name="Kallberg Y."/>
            <person name="Tangrot J."/>
            <person name="Rosling A."/>
        </authorList>
    </citation>
    <scope>NUCLEOTIDE SEQUENCE</scope>
    <source>
        <strain evidence="4">BR232B</strain>
    </source>
</reference>
<evidence type="ECO:0000256" key="2">
    <source>
        <dbReference type="SAM" id="MobiDB-lite"/>
    </source>
</evidence>
<dbReference type="OrthoDB" id="2389007at2759"/>
<name>A0A9N9C3T0_9GLOM</name>
<accession>A0A9N9C3T0</accession>
<proteinExistence type="predicted"/>
<dbReference type="Gene3D" id="1.10.443.10">
    <property type="entry name" value="Intergrase catalytic core"/>
    <property type="match status" value="1"/>
</dbReference>
<keyword evidence="1" id="KW-0233">DNA recombination</keyword>
<dbReference type="InterPro" id="IPR013762">
    <property type="entry name" value="Integrase-like_cat_sf"/>
</dbReference>
<dbReference type="PROSITE" id="PS51898">
    <property type="entry name" value="TYR_RECOMBINASE"/>
    <property type="match status" value="1"/>
</dbReference>
<keyword evidence="5" id="KW-1185">Reference proteome</keyword>
<organism evidence="4 5">
    <name type="scientific">Paraglomus brasilianum</name>
    <dbReference type="NCBI Taxonomy" id="144538"/>
    <lineage>
        <taxon>Eukaryota</taxon>
        <taxon>Fungi</taxon>
        <taxon>Fungi incertae sedis</taxon>
        <taxon>Mucoromycota</taxon>
        <taxon>Glomeromycotina</taxon>
        <taxon>Glomeromycetes</taxon>
        <taxon>Paraglomerales</taxon>
        <taxon>Paraglomeraceae</taxon>
        <taxon>Paraglomus</taxon>
    </lineage>
</organism>
<dbReference type="GO" id="GO:0015074">
    <property type="term" value="P:DNA integration"/>
    <property type="evidence" value="ECO:0007669"/>
    <property type="project" value="InterPro"/>
</dbReference>
<feature type="domain" description="Tyr recombinase" evidence="3">
    <location>
        <begin position="1"/>
        <end position="137"/>
    </location>
</feature>
<dbReference type="InterPro" id="IPR002104">
    <property type="entry name" value="Integrase_catalytic"/>
</dbReference>
<dbReference type="EMBL" id="CAJVPI010000971">
    <property type="protein sequence ID" value="CAG8585901.1"/>
    <property type="molecule type" value="Genomic_DNA"/>
</dbReference>
<dbReference type="Proteomes" id="UP000789739">
    <property type="component" value="Unassembled WGS sequence"/>
</dbReference>
<evidence type="ECO:0000259" key="3">
    <source>
        <dbReference type="PROSITE" id="PS51898"/>
    </source>
</evidence>